<evidence type="ECO:0000313" key="1">
    <source>
        <dbReference type="EMBL" id="WMS87357.1"/>
    </source>
</evidence>
<dbReference type="Proteomes" id="UP001239782">
    <property type="component" value="Chromosome"/>
</dbReference>
<keyword evidence="2" id="KW-1185">Reference proteome</keyword>
<dbReference type="RefSeq" id="WP_309202498.1">
    <property type="nucleotide sequence ID" value="NZ_CP133548.1"/>
</dbReference>
<protein>
    <submittedName>
        <fullName evidence="1">Uncharacterized protein</fullName>
    </submittedName>
</protein>
<dbReference type="KEGG" id="plei:Q9312_00155"/>
<reference evidence="1 2" key="1">
    <citation type="submission" date="2023-08" db="EMBL/GenBank/DDBJ databases">
        <title>Pleionea litopenaei sp. nov., isolated from stomach of juvenile Litopenaeus vannamei.</title>
        <authorList>
            <person name="Rho A.M."/>
            <person name="Hwang C.Y."/>
        </authorList>
    </citation>
    <scope>NUCLEOTIDE SEQUENCE [LARGE SCALE GENOMIC DNA]</scope>
    <source>
        <strain evidence="1 2">HL-JVS1</strain>
    </source>
</reference>
<evidence type="ECO:0000313" key="2">
    <source>
        <dbReference type="Proteomes" id="UP001239782"/>
    </source>
</evidence>
<accession>A0AA51RTJ5</accession>
<name>A0AA51RTJ5_9GAMM</name>
<sequence>MKWMLGIGLSVLGGFVLGMWVMSEFSSRHALGGTQPTYSEGQTIDEQKINQLIEVASQSNAQSPQYQSELIVELIKMNRQVMSKLQTIEKRLDDKPNARSDVQSNEQVAELRSVTGDIIDSDINNATNTQAMSYLNQQINAGRWTKDNADYIQSMSDKLTKQQLIAIQISLNEAINSSQVQLEFDPVTHAGF</sequence>
<proteinExistence type="predicted"/>
<dbReference type="EMBL" id="CP133548">
    <property type="protein sequence ID" value="WMS87357.1"/>
    <property type="molecule type" value="Genomic_DNA"/>
</dbReference>
<gene>
    <name evidence="1" type="ORF">Q9312_00155</name>
</gene>
<dbReference type="AlphaFoldDB" id="A0AA51RTJ5"/>
<organism evidence="1 2">
    <name type="scientific">Pleionea litopenaei</name>
    <dbReference type="NCBI Taxonomy" id="3070815"/>
    <lineage>
        <taxon>Bacteria</taxon>
        <taxon>Pseudomonadati</taxon>
        <taxon>Pseudomonadota</taxon>
        <taxon>Gammaproteobacteria</taxon>
        <taxon>Oceanospirillales</taxon>
        <taxon>Pleioneaceae</taxon>
        <taxon>Pleionea</taxon>
    </lineage>
</organism>